<reference evidence="2 3" key="1">
    <citation type="submission" date="2020-08" db="EMBL/GenBank/DDBJ databases">
        <title>Sequencing the genomes of 1000 actinobacteria strains.</title>
        <authorList>
            <person name="Klenk H.-P."/>
        </authorList>
    </citation>
    <scope>NUCLEOTIDE SEQUENCE [LARGE SCALE GENOMIC DNA]</scope>
    <source>
        <strain evidence="2 3">DSM 45582</strain>
    </source>
</reference>
<accession>A0A840NFP5</accession>
<dbReference type="SMART" id="SM00530">
    <property type="entry name" value="HTH_XRE"/>
    <property type="match status" value="1"/>
</dbReference>
<dbReference type="CDD" id="cd00093">
    <property type="entry name" value="HTH_XRE"/>
    <property type="match status" value="1"/>
</dbReference>
<dbReference type="InterPro" id="IPR043917">
    <property type="entry name" value="DUF5753"/>
</dbReference>
<organism evidence="2 3">
    <name type="scientific">Saccharopolyspora gloriosae</name>
    <dbReference type="NCBI Taxonomy" id="455344"/>
    <lineage>
        <taxon>Bacteria</taxon>
        <taxon>Bacillati</taxon>
        <taxon>Actinomycetota</taxon>
        <taxon>Actinomycetes</taxon>
        <taxon>Pseudonocardiales</taxon>
        <taxon>Pseudonocardiaceae</taxon>
        <taxon>Saccharopolyspora</taxon>
    </lineage>
</organism>
<name>A0A840NFP5_9PSEU</name>
<evidence type="ECO:0000313" key="3">
    <source>
        <dbReference type="Proteomes" id="UP000580474"/>
    </source>
</evidence>
<dbReference type="PROSITE" id="PS50943">
    <property type="entry name" value="HTH_CROC1"/>
    <property type="match status" value="1"/>
</dbReference>
<sequence length="279" mass="30878">MPQTPRARALGRELRSKRESLGKSLEAIGKEVGWSRVKVSRVELAEQGITEADVSALLVALGVVGPEREQLLKMTRELDQPVWWETRHGLPAVLTELIEVEQRAKTIVDVANTLIPGLLQTRSYSRALLDEAMPAHQISDAVAVRQNRQDVLERADPVQFTAYVDEAVLLRPVGGHLTTAEQLRHLLSVGRRPNVSIHLIPLSIGVHRGLDGQFMLLKLPNGTVNVHAEASNAGFLLDETEEVKPFVETVEHIESKALGVADSAILIEEHADRHMRKET</sequence>
<dbReference type="InterPro" id="IPR010982">
    <property type="entry name" value="Lambda_DNA-bd_dom_sf"/>
</dbReference>
<gene>
    <name evidence="2" type="ORF">BJ969_003502</name>
</gene>
<dbReference type="GO" id="GO:0003677">
    <property type="term" value="F:DNA binding"/>
    <property type="evidence" value="ECO:0007669"/>
    <property type="project" value="InterPro"/>
</dbReference>
<feature type="domain" description="HTH cro/C1-type" evidence="1">
    <location>
        <begin position="14"/>
        <end position="71"/>
    </location>
</feature>
<dbReference type="EMBL" id="JACHIV010000001">
    <property type="protein sequence ID" value="MBB5070414.1"/>
    <property type="molecule type" value="Genomic_DNA"/>
</dbReference>
<dbReference type="InterPro" id="IPR001387">
    <property type="entry name" value="Cro/C1-type_HTH"/>
</dbReference>
<dbReference type="AlphaFoldDB" id="A0A840NFP5"/>
<dbReference type="Proteomes" id="UP000580474">
    <property type="component" value="Unassembled WGS sequence"/>
</dbReference>
<dbReference type="Pfam" id="PF13560">
    <property type="entry name" value="HTH_31"/>
    <property type="match status" value="1"/>
</dbReference>
<dbReference type="SUPFAM" id="SSF47413">
    <property type="entry name" value="lambda repressor-like DNA-binding domains"/>
    <property type="match status" value="1"/>
</dbReference>
<protein>
    <submittedName>
        <fullName evidence="2">Transcriptional regulator with XRE-family HTH domain</fullName>
    </submittedName>
</protein>
<comment type="caution">
    <text evidence="2">The sequence shown here is derived from an EMBL/GenBank/DDBJ whole genome shotgun (WGS) entry which is preliminary data.</text>
</comment>
<dbReference type="RefSeq" id="WP_184479948.1">
    <property type="nucleotide sequence ID" value="NZ_JACHIV010000001.1"/>
</dbReference>
<proteinExistence type="predicted"/>
<evidence type="ECO:0000313" key="2">
    <source>
        <dbReference type="EMBL" id="MBB5070414.1"/>
    </source>
</evidence>
<keyword evidence="3" id="KW-1185">Reference proteome</keyword>
<dbReference type="Gene3D" id="1.10.260.40">
    <property type="entry name" value="lambda repressor-like DNA-binding domains"/>
    <property type="match status" value="1"/>
</dbReference>
<evidence type="ECO:0000259" key="1">
    <source>
        <dbReference type="PROSITE" id="PS50943"/>
    </source>
</evidence>
<dbReference type="Pfam" id="PF19054">
    <property type="entry name" value="DUF5753"/>
    <property type="match status" value="1"/>
</dbReference>